<dbReference type="Pfam" id="PF03961">
    <property type="entry name" value="FapA"/>
    <property type="match status" value="1"/>
</dbReference>
<evidence type="ECO:0000313" key="4">
    <source>
        <dbReference type="Proteomes" id="UP000199006"/>
    </source>
</evidence>
<dbReference type="EMBL" id="FOTI01000031">
    <property type="protein sequence ID" value="SFL78828.1"/>
    <property type="molecule type" value="Genomic_DNA"/>
</dbReference>
<sequence length="531" mass="59182">MTTEQIARKDKNCLLKFTKDDVLLKLRLDNNPDLVEIEEFLEKNSIMEADYDIIKNKLEEEDEGWFKIAPNLDLPVEDDKVSLKVTKDKLQALLTFVPGRDGKQLQLADVKDLLAAENITYGINQEKIKQILKHRNPVENSIVAEGKAAEPGQNAYLIYHFEEKKKQAGTLREDGTMDFHSLDLINNVRKGEKIVTKVDPVSGKPGIDVYGNEITPPQPKDVKLPRAKNTVHKENDLYAVKDGQIVRERDKIVIKPVYQIRGDVDLSTGNIDFVGSVKIGGNVREGFEIKAAGDVEINGNVGAARIEATGNVLIKKGFLGRSKGEISAEGDVNARFVENANIKANNVRVHEAIMHSKVTAKDSVIVTGGKGLIVGGRIIAQNLVEANLIGSSLATKTFIEIGLEPELKKRYTDLKSELTNLENNLDKVEKSIDLLKSIQQSGKKLPANKEEMFFKLKKTKLELKNNQVELTREFEQLKEALTASEKAVIKVNESIFPGVQLLSSKDKMIIRNKISQAAFSEINKELRQTTI</sequence>
<accession>A0A1I4KJ90</accession>
<dbReference type="OrthoDB" id="9816426at2"/>
<feature type="domain" description="Flagellar Assembly Protein A N-terminal region" evidence="2">
    <location>
        <begin position="81"/>
        <end position="248"/>
    </location>
</feature>
<evidence type="ECO:0000259" key="2">
    <source>
        <dbReference type="Pfam" id="PF20250"/>
    </source>
</evidence>
<evidence type="ECO:0000256" key="1">
    <source>
        <dbReference type="SAM" id="Coils"/>
    </source>
</evidence>
<dbReference type="PANTHER" id="PTHR38032:SF1">
    <property type="entry name" value="RNA-BINDING PROTEIN KHPB N-TERMINAL DOMAIN-CONTAINING PROTEIN"/>
    <property type="match status" value="1"/>
</dbReference>
<dbReference type="InterPro" id="IPR046866">
    <property type="entry name" value="FapA_N"/>
</dbReference>
<reference evidence="3 4" key="1">
    <citation type="submission" date="2016-10" db="EMBL/GenBank/DDBJ databases">
        <authorList>
            <person name="de Groot N.N."/>
        </authorList>
    </citation>
    <scope>NUCLEOTIDE SEQUENCE [LARGE SCALE GENOMIC DNA]</scope>
    <source>
        <strain evidence="3 4">ATCC 51327</strain>
    </source>
</reference>
<dbReference type="STRING" id="29563.SAMN02983006_02034"/>
<gene>
    <name evidence="3" type="ORF">SAMN02983006_02034</name>
</gene>
<feature type="coiled-coil region" evidence="1">
    <location>
        <begin position="404"/>
        <end position="487"/>
    </location>
</feature>
<dbReference type="InterPro" id="IPR005646">
    <property type="entry name" value="FapA"/>
</dbReference>
<name>A0A1I4KJ90_9FIRM</name>
<dbReference type="AlphaFoldDB" id="A0A1I4KJ90"/>
<evidence type="ECO:0000313" key="3">
    <source>
        <dbReference type="EMBL" id="SFL78828.1"/>
    </source>
</evidence>
<proteinExistence type="predicted"/>
<dbReference type="Proteomes" id="UP000199006">
    <property type="component" value="Unassembled WGS sequence"/>
</dbReference>
<keyword evidence="4" id="KW-1185">Reference proteome</keyword>
<organism evidence="3 4">
    <name type="scientific">Halanaerobium salsuginis</name>
    <dbReference type="NCBI Taxonomy" id="29563"/>
    <lineage>
        <taxon>Bacteria</taxon>
        <taxon>Bacillati</taxon>
        <taxon>Bacillota</taxon>
        <taxon>Clostridia</taxon>
        <taxon>Halanaerobiales</taxon>
        <taxon>Halanaerobiaceae</taxon>
        <taxon>Halanaerobium</taxon>
    </lineage>
</organism>
<dbReference type="RefSeq" id="WP_089862103.1">
    <property type="nucleotide sequence ID" value="NZ_FOTI01000031.1"/>
</dbReference>
<keyword evidence="1" id="KW-0175">Coiled coil</keyword>
<dbReference type="PANTHER" id="PTHR38032">
    <property type="entry name" value="POLYMERASE-RELATED"/>
    <property type="match status" value="1"/>
</dbReference>
<dbReference type="InterPro" id="IPR046865">
    <property type="entry name" value="FapA_b_solenoid"/>
</dbReference>
<dbReference type="Pfam" id="PF20250">
    <property type="entry name" value="FapA_N"/>
    <property type="match status" value="1"/>
</dbReference>
<protein>
    <recommendedName>
        <fullName evidence="2">Flagellar Assembly Protein A N-terminal region domain-containing protein</fullName>
    </recommendedName>
</protein>